<evidence type="ECO:0000313" key="5">
    <source>
        <dbReference type="Proteomes" id="UP000624701"/>
    </source>
</evidence>
<dbReference type="NCBIfam" id="TIGR04183">
    <property type="entry name" value="Por_Secre_tail"/>
    <property type="match status" value="1"/>
</dbReference>
<proteinExistence type="predicted"/>
<name>A0ABQ2BWC5_9FLAO</name>
<dbReference type="Gene3D" id="3.40.50.1820">
    <property type="entry name" value="alpha/beta hydrolase"/>
    <property type="match status" value="1"/>
</dbReference>
<feature type="domain" description="Secretion system C-terminal sorting" evidence="3">
    <location>
        <begin position="498"/>
        <end position="566"/>
    </location>
</feature>
<dbReference type="SUPFAM" id="SSF53474">
    <property type="entry name" value="alpha/beta-Hydrolases"/>
    <property type="match status" value="1"/>
</dbReference>
<dbReference type="RefSeq" id="WP_188373652.1">
    <property type="nucleotide sequence ID" value="NZ_BMDQ01000001.1"/>
</dbReference>
<dbReference type="InterPro" id="IPR026444">
    <property type="entry name" value="Secre_tail"/>
</dbReference>
<keyword evidence="1 2" id="KW-0732">Signal</keyword>
<reference evidence="5" key="1">
    <citation type="journal article" date="2019" name="Int. J. Syst. Evol. Microbiol.">
        <title>The Global Catalogue of Microorganisms (GCM) 10K type strain sequencing project: providing services to taxonomists for standard genome sequencing and annotation.</title>
        <authorList>
            <consortium name="The Broad Institute Genomics Platform"/>
            <consortium name="The Broad Institute Genome Sequencing Center for Infectious Disease"/>
            <person name="Wu L."/>
            <person name="Ma J."/>
        </authorList>
    </citation>
    <scope>NUCLEOTIDE SEQUENCE [LARGE SCALE GENOMIC DNA]</scope>
    <source>
        <strain evidence="5">CCM 8681</strain>
    </source>
</reference>
<protein>
    <recommendedName>
        <fullName evidence="3">Secretion system C-terminal sorting domain-containing protein</fullName>
    </recommendedName>
</protein>
<sequence>MKKIYTLSFLLFSFLGFSQVTPVTITSDLTADLSGYAGATEFAGQAEYFVYLSTDDILDRPIFLIDGFDPGDTRNIDALYASLDYTGNPNFTNLGDELRAEGFDIVVVNFPTYMNSGADVDGGADFIERNALTLVALIEDINTEKAMVSSPEQNIIIGPSMGGLISRYALNYMEGNMLDADTSLWVSLDAPHLGANIPIGLQHQLNFLAFGLDVGGIVGNQNVTELQPLINDYLYSPAARQLLVDHIEPHLAINGYDFTGSTLPIPDDYRVQFETNINSFNSPYPQNTRNIAVTNGNIFNSTTNNYYFANGDSGTQVEPGFEIIDATFQVSIIMVDIVINMTPTSGTPATVSSFSSLVRNSSASSGTDNYNGIDAAPGGLFDLTNLTGDVPMTGLAAEFLAALQIDKFSFIPTVSALGLEITDEPTGGDDINWFHDINITNTRATTDNTPFDNTYIPLTNETHVAITPGNAAFILDEIRQTVLSTNSETLIRFQLESNPIKDHLVLLSNSNQNASISVTDLTGKLIFRTQVELNDRTEVPVNLNSGFYILNIEGENNSRYTTKFIVN</sequence>
<dbReference type="EMBL" id="BMDQ01000001">
    <property type="protein sequence ID" value="GGI56755.1"/>
    <property type="molecule type" value="Genomic_DNA"/>
</dbReference>
<dbReference type="InterPro" id="IPR029058">
    <property type="entry name" value="AB_hydrolase_fold"/>
</dbReference>
<feature type="chain" id="PRO_5045118400" description="Secretion system C-terminal sorting domain-containing protein" evidence="2">
    <location>
        <begin position="19"/>
        <end position="567"/>
    </location>
</feature>
<evidence type="ECO:0000256" key="1">
    <source>
        <dbReference type="ARBA" id="ARBA00022729"/>
    </source>
</evidence>
<gene>
    <name evidence="4" type="ORF">GCM10011444_10640</name>
</gene>
<dbReference type="Proteomes" id="UP000624701">
    <property type="component" value="Unassembled WGS sequence"/>
</dbReference>
<dbReference type="Pfam" id="PF18962">
    <property type="entry name" value="Por_Secre_tail"/>
    <property type="match status" value="1"/>
</dbReference>
<evidence type="ECO:0000313" key="4">
    <source>
        <dbReference type="EMBL" id="GGI56755.1"/>
    </source>
</evidence>
<accession>A0ABQ2BWC5</accession>
<keyword evidence="5" id="KW-1185">Reference proteome</keyword>
<evidence type="ECO:0000259" key="3">
    <source>
        <dbReference type="Pfam" id="PF18962"/>
    </source>
</evidence>
<organism evidence="4 5">
    <name type="scientific">Winogradskyella haliclonae</name>
    <dbReference type="NCBI Taxonomy" id="2048558"/>
    <lineage>
        <taxon>Bacteria</taxon>
        <taxon>Pseudomonadati</taxon>
        <taxon>Bacteroidota</taxon>
        <taxon>Flavobacteriia</taxon>
        <taxon>Flavobacteriales</taxon>
        <taxon>Flavobacteriaceae</taxon>
        <taxon>Winogradskyella</taxon>
    </lineage>
</organism>
<comment type="caution">
    <text evidence="4">The sequence shown here is derived from an EMBL/GenBank/DDBJ whole genome shotgun (WGS) entry which is preliminary data.</text>
</comment>
<feature type="signal peptide" evidence="2">
    <location>
        <begin position="1"/>
        <end position="18"/>
    </location>
</feature>
<evidence type="ECO:0000256" key="2">
    <source>
        <dbReference type="SAM" id="SignalP"/>
    </source>
</evidence>